<dbReference type="AlphaFoldDB" id="W5W8W3"/>
<evidence type="ECO:0000313" key="3">
    <source>
        <dbReference type="Proteomes" id="UP000019225"/>
    </source>
</evidence>
<organism evidence="2 3">
    <name type="scientific">Kutzneria albida DSM 43870</name>
    <dbReference type="NCBI Taxonomy" id="1449976"/>
    <lineage>
        <taxon>Bacteria</taxon>
        <taxon>Bacillati</taxon>
        <taxon>Actinomycetota</taxon>
        <taxon>Actinomycetes</taxon>
        <taxon>Pseudonocardiales</taxon>
        <taxon>Pseudonocardiaceae</taxon>
        <taxon>Kutzneria</taxon>
    </lineage>
</organism>
<dbReference type="EMBL" id="CP007155">
    <property type="protein sequence ID" value="AHH97588.1"/>
    <property type="molecule type" value="Genomic_DNA"/>
</dbReference>
<dbReference type="OrthoDB" id="88903at2"/>
<protein>
    <submittedName>
        <fullName evidence="2">Uncharacterized protein</fullName>
    </submittedName>
</protein>
<dbReference type="KEGG" id="kal:KALB_4225"/>
<dbReference type="eggNOG" id="COG4928">
    <property type="taxonomic scope" value="Bacteria"/>
</dbReference>
<dbReference type="HOGENOM" id="CLU_1088962_0_0_11"/>
<dbReference type="RefSeq" id="WP_158510781.1">
    <property type="nucleotide sequence ID" value="NZ_CP007155.1"/>
</dbReference>
<name>W5W8W3_9PSEU</name>
<feature type="region of interest" description="Disordered" evidence="1">
    <location>
        <begin position="122"/>
        <end position="149"/>
    </location>
</feature>
<sequence>MSVVVTTLPDLADPQLVLQPRGTAAYNGPANFVLSVEQGIRLDEYANALGSDLADPRRVFPEGVARLWGSTPPAFPNNTKAIALRDRSSLGHLFLDKLFQLNIPVPVLGEEPRQNFLAGLLGVSPGEDDEKEPEEEATPEAESAADDLGGIAPEAVRLAAVEAEKYSQHMLSKFSHLLHGNPRGIKLFTNTYSVLRMLRRLEGSPVPQRRWRCGRCSRPAGPRSRTCCRTSLRRLRGSSSRCGVPTTSRTTCTRR</sequence>
<evidence type="ECO:0000313" key="2">
    <source>
        <dbReference type="EMBL" id="AHH97588.1"/>
    </source>
</evidence>
<keyword evidence="3" id="KW-1185">Reference proteome</keyword>
<dbReference type="eggNOG" id="COG3440">
    <property type="taxonomic scope" value="Bacteria"/>
</dbReference>
<gene>
    <name evidence="2" type="ORF">KALB_4225</name>
</gene>
<reference evidence="2 3" key="1">
    <citation type="journal article" date="2014" name="BMC Genomics">
        <title>Complete genome sequence of producer of the glycopeptide antibiotic Aculeximycin Kutzneria albida DSM 43870T, a representative of minor genus of Pseudonocardiaceae.</title>
        <authorList>
            <person name="Rebets Y."/>
            <person name="Tokovenko B."/>
            <person name="Lushchyk I."/>
            <person name="Ruckert C."/>
            <person name="Zaburannyi N."/>
            <person name="Bechthold A."/>
            <person name="Kalinowski J."/>
            <person name="Luzhetskyy A."/>
        </authorList>
    </citation>
    <scope>NUCLEOTIDE SEQUENCE [LARGE SCALE GENOMIC DNA]</scope>
    <source>
        <strain evidence="2">DSM 43870</strain>
    </source>
</reference>
<proteinExistence type="predicted"/>
<feature type="compositionally biased region" description="Acidic residues" evidence="1">
    <location>
        <begin position="126"/>
        <end position="145"/>
    </location>
</feature>
<dbReference type="Proteomes" id="UP000019225">
    <property type="component" value="Chromosome"/>
</dbReference>
<accession>W5W8W3</accession>
<dbReference type="STRING" id="1449976.KALB_4225"/>
<evidence type="ECO:0000256" key="1">
    <source>
        <dbReference type="SAM" id="MobiDB-lite"/>
    </source>
</evidence>